<sequence>MDLSDNIIRICPTIFSQCSTLRTLSYTPNSSVYDPSSWQHVQNWLMSPRADNGTPLRIVNLMCASEPVNLRCIEELKTAFGLATSRASFIVVIYAQRRLSPFSINNKRTGEELTLIRHDRVFNNFKLVRHGRPNFFAKSNARS</sequence>
<keyword evidence="2" id="KW-1185">Reference proteome</keyword>
<reference evidence="1 2" key="1">
    <citation type="submission" date="2024-10" db="EMBL/GenBank/DDBJ databases">
        <authorList>
            <person name="Kim D."/>
        </authorList>
    </citation>
    <scope>NUCLEOTIDE SEQUENCE [LARGE SCALE GENOMIC DNA]</scope>
    <source>
        <strain evidence="1">BH-2024</strain>
    </source>
</reference>
<proteinExistence type="predicted"/>
<gene>
    <name evidence="1" type="ORF">niasHT_028982</name>
</gene>
<comment type="caution">
    <text evidence="1">The sequence shown here is derived from an EMBL/GenBank/DDBJ whole genome shotgun (WGS) entry which is preliminary data.</text>
</comment>
<protein>
    <submittedName>
        <fullName evidence="1">Uncharacterized protein</fullName>
    </submittedName>
</protein>
<accession>A0ABD2JAM5</accession>
<dbReference type="Proteomes" id="UP001620626">
    <property type="component" value="Unassembled WGS sequence"/>
</dbReference>
<evidence type="ECO:0000313" key="2">
    <source>
        <dbReference type="Proteomes" id="UP001620626"/>
    </source>
</evidence>
<evidence type="ECO:0000313" key="1">
    <source>
        <dbReference type="EMBL" id="KAL3087676.1"/>
    </source>
</evidence>
<name>A0ABD2JAM5_9BILA</name>
<organism evidence="1 2">
    <name type="scientific">Heterodera trifolii</name>
    <dbReference type="NCBI Taxonomy" id="157864"/>
    <lineage>
        <taxon>Eukaryota</taxon>
        <taxon>Metazoa</taxon>
        <taxon>Ecdysozoa</taxon>
        <taxon>Nematoda</taxon>
        <taxon>Chromadorea</taxon>
        <taxon>Rhabditida</taxon>
        <taxon>Tylenchina</taxon>
        <taxon>Tylenchomorpha</taxon>
        <taxon>Tylenchoidea</taxon>
        <taxon>Heteroderidae</taxon>
        <taxon>Heteroderinae</taxon>
        <taxon>Heterodera</taxon>
    </lineage>
</organism>
<dbReference type="EMBL" id="JBICBT010001016">
    <property type="protein sequence ID" value="KAL3087676.1"/>
    <property type="molecule type" value="Genomic_DNA"/>
</dbReference>
<dbReference type="AlphaFoldDB" id="A0ABD2JAM5"/>